<evidence type="ECO:0000256" key="2">
    <source>
        <dbReference type="ARBA" id="ARBA00008016"/>
    </source>
</evidence>
<dbReference type="OrthoDB" id="9803889at2"/>
<evidence type="ECO:0000256" key="5">
    <source>
        <dbReference type="ARBA" id="ARBA00022705"/>
    </source>
</evidence>
<comment type="subcellular location">
    <subcellularLocation>
        <location evidence="1 12 13">Cytoplasm</location>
    </subcellularLocation>
</comment>
<dbReference type="GO" id="GO:0005737">
    <property type="term" value="C:cytoplasm"/>
    <property type="evidence" value="ECO:0007669"/>
    <property type="project" value="UniProtKB-SubCell"/>
</dbReference>
<dbReference type="NCBIfam" id="TIGR00611">
    <property type="entry name" value="recf"/>
    <property type="match status" value="1"/>
</dbReference>
<feature type="binding site" evidence="12">
    <location>
        <begin position="30"/>
        <end position="37"/>
    </location>
    <ligand>
        <name>ATP</name>
        <dbReference type="ChEBI" id="CHEBI:30616"/>
    </ligand>
</feature>
<dbReference type="RefSeq" id="WP_023355105.1">
    <property type="nucleotide sequence ID" value="NZ_KI535369.1"/>
</dbReference>
<accession>V2Y359</accession>
<comment type="caution">
    <text evidence="15">The sequence shown here is derived from an EMBL/GenBank/DDBJ whole genome shotgun (WGS) entry which is preliminary data.</text>
</comment>
<dbReference type="eggNOG" id="COG1195">
    <property type="taxonomic scope" value="Bacteria"/>
</dbReference>
<dbReference type="InterPro" id="IPR042174">
    <property type="entry name" value="RecF_2"/>
</dbReference>
<dbReference type="GO" id="GO:0003697">
    <property type="term" value="F:single-stranded DNA binding"/>
    <property type="evidence" value="ECO:0007669"/>
    <property type="project" value="UniProtKB-UniRule"/>
</dbReference>
<dbReference type="HAMAP" id="MF_00365">
    <property type="entry name" value="RecF"/>
    <property type="match status" value="1"/>
</dbReference>
<evidence type="ECO:0000256" key="12">
    <source>
        <dbReference type="HAMAP-Rule" id="MF_00365"/>
    </source>
</evidence>
<keyword evidence="7 12" id="KW-0227">DNA damage</keyword>
<reference evidence="15 16" key="1">
    <citation type="submission" date="2013-06" db="EMBL/GenBank/DDBJ databases">
        <authorList>
            <person name="Weinstock G."/>
            <person name="Sodergren E."/>
            <person name="Clifton S."/>
            <person name="Fulton L."/>
            <person name="Fulton B."/>
            <person name="Courtney L."/>
            <person name="Fronick C."/>
            <person name="Harrison M."/>
            <person name="Strong C."/>
            <person name="Farmer C."/>
            <person name="Delahaunty K."/>
            <person name="Markovic C."/>
            <person name="Hall O."/>
            <person name="Minx P."/>
            <person name="Tomlinson C."/>
            <person name="Mitreva M."/>
            <person name="Nelson J."/>
            <person name="Hou S."/>
            <person name="Wollam A."/>
            <person name="Pepin K.H."/>
            <person name="Johnson M."/>
            <person name="Bhonagiri V."/>
            <person name="Nash W.E."/>
            <person name="Warren W."/>
            <person name="Chinwalla A."/>
            <person name="Mardis E.R."/>
            <person name="Wilson R.K."/>
        </authorList>
    </citation>
    <scope>NUCLEOTIDE SEQUENCE [LARGE SCALE GENOMIC DNA]</scope>
    <source>
        <strain evidence="15 16">ATCC 51271</strain>
    </source>
</reference>
<keyword evidence="10 12" id="KW-0234">DNA repair</keyword>
<evidence type="ECO:0000256" key="9">
    <source>
        <dbReference type="ARBA" id="ARBA00023125"/>
    </source>
</evidence>
<dbReference type="InterPro" id="IPR027417">
    <property type="entry name" value="P-loop_NTPase"/>
</dbReference>
<dbReference type="InterPro" id="IPR001238">
    <property type="entry name" value="DNA-binding_RecF"/>
</dbReference>
<dbReference type="PANTHER" id="PTHR32182:SF0">
    <property type="entry name" value="DNA REPLICATION AND REPAIR PROTEIN RECF"/>
    <property type="match status" value="1"/>
</dbReference>
<protein>
    <recommendedName>
        <fullName evidence="3 12">DNA replication and repair protein RecF</fullName>
    </recommendedName>
</protein>
<dbReference type="InterPro" id="IPR003395">
    <property type="entry name" value="RecF/RecN/SMC_N"/>
</dbReference>
<organism evidence="15 16">
    <name type="scientific">Catonella morbi ATCC 51271</name>
    <dbReference type="NCBI Taxonomy" id="592026"/>
    <lineage>
        <taxon>Bacteria</taxon>
        <taxon>Bacillati</taxon>
        <taxon>Bacillota</taxon>
        <taxon>Clostridia</taxon>
        <taxon>Lachnospirales</taxon>
        <taxon>Lachnospiraceae</taxon>
        <taxon>Catonella</taxon>
    </lineage>
</organism>
<dbReference type="CDD" id="cd03242">
    <property type="entry name" value="ABC_RecF"/>
    <property type="match status" value="1"/>
</dbReference>
<dbReference type="Proteomes" id="UP000018227">
    <property type="component" value="Unassembled WGS sequence"/>
</dbReference>
<gene>
    <name evidence="12" type="primary">recF</name>
    <name evidence="15" type="ORF">GCWU0000282_002245</name>
</gene>
<dbReference type="STRING" id="592026.GCWU0000282_002245"/>
<dbReference type="SUPFAM" id="SSF52540">
    <property type="entry name" value="P-loop containing nucleoside triphosphate hydrolases"/>
    <property type="match status" value="1"/>
</dbReference>
<dbReference type="HOGENOM" id="CLU_040267_0_1_9"/>
<evidence type="ECO:0000259" key="14">
    <source>
        <dbReference type="Pfam" id="PF02463"/>
    </source>
</evidence>
<evidence type="ECO:0000256" key="1">
    <source>
        <dbReference type="ARBA" id="ARBA00004496"/>
    </source>
</evidence>
<feature type="domain" description="RecF/RecN/SMC N-terminal" evidence="14">
    <location>
        <begin position="3"/>
        <end position="345"/>
    </location>
</feature>
<dbReference type="Gene3D" id="3.40.50.300">
    <property type="entry name" value="P-loop containing nucleotide triphosphate hydrolases"/>
    <property type="match status" value="1"/>
</dbReference>
<dbReference type="GO" id="GO:0000731">
    <property type="term" value="P:DNA synthesis involved in DNA repair"/>
    <property type="evidence" value="ECO:0007669"/>
    <property type="project" value="TreeGrafter"/>
</dbReference>
<dbReference type="GO" id="GO:0005524">
    <property type="term" value="F:ATP binding"/>
    <property type="evidence" value="ECO:0007669"/>
    <property type="project" value="UniProtKB-UniRule"/>
</dbReference>
<evidence type="ECO:0000256" key="11">
    <source>
        <dbReference type="ARBA" id="ARBA00023236"/>
    </source>
</evidence>
<dbReference type="InterPro" id="IPR018078">
    <property type="entry name" value="DNA-binding_RecF_CS"/>
</dbReference>
<dbReference type="AlphaFoldDB" id="V2Y359"/>
<dbReference type="Pfam" id="PF02463">
    <property type="entry name" value="SMC_N"/>
    <property type="match status" value="1"/>
</dbReference>
<keyword evidence="16" id="KW-1185">Reference proteome</keyword>
<dbReference type="GO" id="GO:0006302">
    <property type="term" value="P:double-strand break repair"/>
    <property type="evidence" value="ECO:0007669"/>
    <property type="project" value="TreeGrafter"/>
</dbReference>
<name>V2Y359_9FIRM</name>
<evidence type="ECO:0000256" key="13">
    <source>
        <dbReference type="RuleBase" id="RU000578"/>
    </source>
</evidence>
<comment type="similarity">
    <text evidence="2 12 13">Belongs to the RecF family.</text>
</comment>
<evidence type="ECO:0000256" key="10">
    <source>
        <dbReference type="ARBA" id="ARBA00023204"/>
    </source>
</evidence>
<evidence type="ECO:0000313" key="15">
    <source>
        <dbReference type="EMBL" id="ESL02111.1"/>
    </source>
</evidence>
<keyword evidence="6 12" id="KW-0547">Nucleotide-binding</keyword>
<dbReference type="PANTHER" id="PTHR32182">
    <property type="entry name" value="DNA REPLICATION AND REPAIR PROTEIN RECF"/>
    <property type="match status" value="1"/>
</dbReference>
<keyword evidence="9 12" id="KW-0238">DNA-binding</keyword>
<keyword evidence="8 12" id="KW-0067">ATP-binding</keyword>
<dbReference type="PROSITE" id="PS00618">
    <property type="entry name" value="RECF_2"/>
    <property type="match status" value="1"/>
</dbReference>
<proteinExistence type="inferred from homology"/>
<evidence type="ECO:0000256" key="8">
    <source>
        <dbReference type="ARBA" id="ARBA00022840"/>
    </source>
</evidence>
<keyword evidence="11 12" id="KW-0742">SOS response</keyword>
<dbReference type="GO" id="GO:0009432">
    <property type="term" value="P:SOS response"/>
    <property type="evidence" value="ECO:0007669"/>
    <property type="project" value="UniProtKB-UniRule"/>
</dbReference>
<evidence type="ECO:0000256" key="7">
    <source>
        <dbReference type="ARBA" id="ARBA00022763"/>
    </source>
</evidence>
<comment type="function">
    <text evidence="12 13">The RecF protein is involved in DNA metabolism; it is required for DNA replication and normal SOS inducibility. RecF binds preferentially to single-stranded, linear DNA. It also seems to bind ATP.</text>
</comment>
<keyword evidence="4 12" id="KW-0963">Cytoplasm</keyword>
<dbReference type="EMBL" id="ACIL03000016">
    <property type="protein sequence ID" value="ESL02111.1"/>
    <property type="molecule type" value="Genomic_DNA"/>
</dbReference>
<sequence length="364" mass="41702">MRIKSLALNDFRNIENISIEFDKGLNIIYGDNAQGKTNILESIYVAGTTRSHKGSKDKEMIKLGEDEAHIRIILEKDDLDRKIDMHLKKSKSKGVAVDGIPVHKSADIFGIVQLIFFSPEDLSMIKDGPAERRRFIDMELSQIEKIYLYNLSKYNKILTQRNNLLKQISYDTGLSDTLDVWDEQLVSTGLEIIKSRRKFISELNEIIKPIHEKLTGGKEELEIEYNPNVTEEDFKDKLKSGRNSDIYQKTTLTGPQRDDITFYINKNDVRKYGSQGQQRSTALSLKLSEIELFKKKTGDNPILLLDDVLSELDRSRQNYLIESIGDIQTIITCTGLEEFVENKKADGRIYKINSGKIDKSEVKE</sequence>
<evidence type="ECO:0000313" key="16">
    <source>
        <dbReference type="Proteomes" id="UP000018227"/>
    </source>
</evidence>
<evidence type="ECO:0000256" key="6">
    <source>
        <dbReference type="ARBA" id="ARBA00022741"/>
    </source>
</evidence>
<evidence type="ECO:0000256" key="3">
    <source>
        <dbReference type="ARBA" id="ARBA00020170"/>
    </source>
</evidence>
<dbReference type="Gene3D" id="1.20.1050.90">
    <property type="entry name" value="RecF/RecN/SMC, N-terminal domain"/>
    <property type="match status" value="1"/>
</dbReference>
<keyword evidence="5 12" id="KW-0235">DNA replication</keyword>
<evidence type="ECO:0000256" key="4">
    <source>
        <dbReference type="ARBA" id="ARBA00022490"/>
    </source>
</evidence>
<dbReference type="GO" id="GO:0006260">
    <property type="term" value="P:DNA replication"/>
    <property type="evidence" value="ECO:0007669"/>
    <property type="project" value="UniProtKB-UniRule"/>
</dbReference>